<sequence length="192" mass="21880">MCCSEIYEEIEALQKEWKHLPEKTSESTTKKMKDAGLELDEKEKECEDIIIKQWKEQVEDNLEGPIHLVMSTGQVVGPNTTPEQWFKECLKAPCSVLKTEKNSSAVHYVPKGLGSIQRDNGQYKSGEHLTCFIMLGYVFGVFNIFNVKPQEDDGDGNDDDDDKIKVRLKQLNATEQDIIKEDSLTGNLHMNR</sequence>
<dbReference type="AlphaFoldDB" id="A0A9W9ZZ46"/>
<reference evidence="2" key="1">
    <citation type="submission" date="2023-01" db="EMBL/GenBank/DDBJ databases">
        <title>Genome assembly of the deep-sea coral Lophelia pertusa.</title>
        <authorList>
            <person name="Herrera S."/>
            <person name="Cordes E."/>
        </authorList>
    </citation>
    <scope>NUCLEOTIDE SEQUENCE</scope>
    <source>
        <strain evidence="2">USNM1676648</strain>
        <tissue evidence="2">Polyp</tissue>
    </source>
</reference>
<dbReference type="Proteomes" id="UP001163046">
    <property type="component" value="Unassembled WGS sequence"/>
</dbReference>
<keyword evidence="3" id="KW-1185">Reference proteome</keyword>
<gene>
    <name evidence="2" type="ORF">OS493_036513</name>
</gene>
<name>A0A9W9ZZ46_9CNID</name>
<keyword evidence="1" id="KW-0175">Coiled coil</keyword>
<organism evidence="2 3">
    <name type="scientific">Desmophyllum pertusum</name>
    <dbReference type="NCBI Taxonomy" id="174260"/>
    <lineage>
        <taxon>Eukaryota</taxon>
        <taxon>Metazoa</taxon>
        <taxon>Cnidaria</taxon>
        <taxon>Anthozoa</taxon>
        <taxon>Hexacorallia</taxon>
        <taxon>Scleractinia</taxon>
        <taxon>Caryophylliina</taxon>
        <taxon>Caryophylliidae</taxon>
        <taxon>Desmophyllum</taxon>
    </lineage>
</organism>
<evidence type="ECO:0000256" key="1">
    <source>
        <dbReference type="SAM" id="Coils"/>
    </source>
</evidence>
<comment type="caution">
    <text evidence="2">The sequence shown here is derived from an EMBL/GenBank/DDBJ whole genome shotgun (WGS) entry which is preliminary data.</text>
</comment>
<dbReference type="EMBL" id="MU825457">
    <property type="protein sequence ID" value="KAJ7388659.1"/>
    <property type="molecule type" value="Genomic_DNA"/>
</dbReference>
<feature type="coiled-coil region" evidence="1">
    <location>
        <begin position="25"/>
        <end position="52"/>
    </location>
</feature>
<evidence type="ECO:0000313" key="2">
    <source>
        <dbReference type="EMBL" id="KAJ7388659.1"/>
    </source>
</evidence>
<protein>
    <submittedName>
        <fullName evidence="2">Uncharacterized protein</fullName>
    </submittedName>
</protein>
<evidence type="ECO:0000313" key="3">
    <source>
        <dbReference type="Proteomes" id="UP001163046"/>
    </source>
</evidence>
<proteinExistence type="predicted"/>
<accession>A0A9W9ZZ46</accession>